<protein>
    <submittedName>
        <fullName evidence="2">UDP-glucose 6-dehydrogenase</fullName>
        <ecNumber evidence="2">1.1.1.22</ecNumber>
    </submittedName>
</protein>
<dbReference type="SUPFAM" id="SSF51735">
    <property type="entry name" value="NAD(P)-binding Rossmann-fold domains"/>
    <property type="match status" value="1"/>
</dbReference>
<dbReference type="PANTHER" id="PTHR43750:SF3">
    <property type="entry name" value="UDP-GLUCOSE 6-DEHYDROGENASE TUAD"/>
    <property type="match status" value="1"/>
</dbReference>
<keyword evidence="2" id="KW-0560">Oxidoreductase</keyword>
<feature type="domain" description="UDP-glucose/GDP-mannose dehydrogenase N-terminal" evidence="1">
    <location>
        <begin position="1"/>
        <end position="167"/>
    </location>
</feature>
<dbReference type="GO" id="GO:0016628">
    <property type="term" value="F:oxidoreductase activity, acting on the CH-CH group of donors, NAD or NADP as acceptor"/>
    <property type="evidence" value="ECO:0007669"/>
    <property type="project" value="InterPro"/>
</dbReference>
<dbReference type="GO" id="GO:0003979">
    <property type="term" value="F:UDP-glucose 6-dehydrogenase activity"/>
    <property type="evidence" value="ECO:0007669"/>
    <property type="project" value="UniProtKB-EC"/>
</dbReference>
<dbReference type="InterPro" id="IPR036291">
    <property type="entry name" value="NAD(P)-bd_dom_sf"/>
</dbReference>
<evidence type="ECO:0000313" key="2">
    <source>
        <dbReference type="EMBL" id="VUZ86029.1"/>
    </source>
</evidence>
<keyword evidence="3" id="KW-1185">Reference proteome</keyword>
<dbReference type="EMBL" id="CABIKM010000040">
    <property type="protein sequence ID" value="VUZ86029.1"/>
    <property type="molecule type" value="Genomic_DNA"/>
</dbReference>
<dbReference type="Proteomes" id="UP000334340">
    <property type="component" value="Unassembled WGS sequence"/>
</dbReference>
<name>A0A564ZL22_9BACT</name>
<dbReference type="EC" id="1.1.1.22" evidence="2"/>
<reference evidence="2 3" key="1">
    <citation type="submission" date="2019-07" db="EMBL/GenBank/DDBJ databases">
        <authorList>
            <person name="Cremers G."/>
        </authorList>
    </citation>
    <scope>NUCLEOTIDE SEQUENCE [LARGE SCALE GENOMIC DNA]</scope>
</reference>
<dbReference type="InterPro" id="IPR028359">
    <property type="entry name" value="UDP_ManNAc/GlcNAc_DH"/>
</dbReference>
<dbReference type="InterPro" id="IPR017476">
    <property type="entry name" value="UDP-Glc/GDP-Man"/>
</dbReference>
<gene>
    <name evidence="2" type="ORF">MELA_02423</name>
</gene>
<dbReference type="PIRSF" id="PIRSF000124">
    <property type="entry name" value="UDPglc_GDPman_dh"/>
    <property type="match status" value="1"/>
</dbReference>
<dbReference type="AlphaFoldDB" id="A0A564ZL22"/>
<proteinExistence type="predicted"/>
<dbReference type="InterPro" id="IPR001732">
    <property type="entry name" value="UDP-Glc/GDP-Man_DH_N"/>
</dbReference>
<organism evidence="2 3">
    <name type="scientific">Candidatus Methylomirabilis lanthanidiphila</name>
    <dbReference type="NCBI Taxonomy" id="2211376"/>
    <lineage>
        <taxon>Bacteria</taxon>
        <taxon>Candidatus Methylomirabilota</taxon>
        <taxon>Candidatus Methylomirabilia</taxon>
        <taxon>Candidatus Methylomirabilales</taxon>
        <taxon>Candidatus Methylomirabilaceae</taxon>
        <taxon>Candidatus Methylomirabilis</taxon>
    </lineage>
</organism>
<dbReference type="GO" id="GO:0000271">
    <property type="term" value="P:polysaccharide biosynthetic process"/>
    <property type="evidence" value="ECO:0007669"/>
    <property type="project" value="InterPro"/>
</dbReference>
<dbReference type="GO" id="GO:0051287">
    <property type="term" value="F:NAD binding"/>
    <property type="evidence" value="ECO:0007669"/>
    <property type="project" value="InterPro"/>
</dbReference>
<accession>A0A564ZL22</accession>
<evidence type="ECO:0000259" key="1">
    <source>
        <dbReference type="Pfam" id="PF03721"/>
    </source>
</evidence>
<dbReference type="PIRSF" id="PIRSF500136">
    <property type="entry name" value="UDP_ManNAc_DH"/>
    <property type="match status" value="1"/>
</dbReference>
<evidence type="ECO:0000313" key="3">
    <source>
        <dbReference type="Proteomes" id="UP000334340"/>
    </source>
</evidence>
<dbReference type="PANTHER" id="PTHR43750">
    <property type="entry name" value="UDP-GLUCOSE 6-DEHYDROGENASE TUAD"/>
    <property type="match status" value="1"/>
</dbReference>
<dbReference type="Pfam" id="PF03721">
    <property type="entry name" value="UDPG_MGDP_dh_N"/>
    <property type="match status" value="1"/>
</dbReference>
<sequence length="167" mass="18118">MNIAIIGTGYVGLVTGACFAEFGLHVTAVDTDEERIAQLAKGEVPIYEPQLGEMLRRNQQQGRIQYTTDTARAVKESLVVFIAVGTPSRDDGSADLHYVEEVARTVATNLNGYKVIVTKSTVPVGTGRSIQKMIREENGNGSQGVFDVASNPEFLREGSAIEDFLRP</sequence>
<dbReference type="Gene3D" id="3.40.50.720">
    <property type="entry name" value="NAD(P)-binding Rossmann-like Domain"/>
    <property type="match status" value="1"/>
</dbReference>
<feature type="non-terminal residue" evidence="2">
    <location>
        <position position="167"/>
    </location>
</feature>